<proteinExistence type="predicted"/>
<dbReference type="InterPro" id="IPR046496">
    <property type="entry name" value="DUF6589"/>
</dbReference>
<dbReference type="AlphaFoldDB" id="A0A9P5SAM7"/>
<organism evidence="2 3">
    <name type="scientific">Podila minutissima</name>
    <dbReference type="NCBI Taxonomy" id="64525"/>
    <lineage>
        <taxon>Eukaryota</taxon>
        <taxon>Fungi</taxon>
        <taxon>Fungi incertae sedis</taxon>
        <taxon>Mucoromycota</taxon>
        <taxon>Mortierellomycotina</taxon>
        <taxon>Mortierellomycetes</taxon>
        <taxon>Mortierellales</taxon>
        <taxon>Mortierellaceae</taxon>
        <taxon>Podila</taxon>
    </lineage>
</organism>
<name>A0A9P5SAM7_9FUNG</name>
<evidence type="ECO:0000313" key="2">
    <source>
        <dbReference type="EMBL" id="KAF9315753.1"/>
    </source>
</evidence>
<keyword evidence="3" id="KW-1185">Reference proteome</keyword>
<protein>
    <recommendedName>
        <fullName evidence="1">DUF6589 domain-containing protein</fullName>
    </recommendedName>
</protein>
<reference evidence="2" key="1">
    <citation type="journal article" date="2020" name="Fungal Divers.">
        <title>Resolving the Mortierellaceae phylogeny through synthesis of multi-gene phylogenetics and phylogenomics.</title>
        <authorList>
            <person name="Vandepol N."/>
            <person name="Liber J."/>
            <person name="Desiro A."/>
            <person name="Na H."/>
            <person name="Kennedy M."/>
            <person name="Barry K."/>
            <person name="Grigoriev I.V."/>
            <person name="Miller A.N."/>
            <person name="O'Donnell K."/>
            <person name="Stajich J.E."/>
            <person name="Bonito G."/>
        </authorList>
    </citation>
    <scope>NUCLEOTIDE SEQUENCE</scope>
    <source>
        <strain evidence="2">NVP1</strain>
    </source>
</reference>
<feature type="domain" description="DUF6589" evidence="1">
    <location>
        <begin position="66"/>
        <end position="187"/>
    </location>
</feature>
<comment type="caution">
    <text evidence="2">The sequence shown here is derived from an EMBL/GenBank/DDBJ whole genome shotgun (WGS) entry which is preliminary data.</text>
</comment>
<evidence type="ECO:0000259" key="1">
    <source>
        <dbReference type="Pfam" id="PF20231"/>
    </source>
</evidence>
<gene>
    <name evidence="2" type="ORF">BG006_003699</name>
</gene>
<accession>A0A9P5SAM7</accession>
<sequence length="187" mass="21089">DAQKVVKEAAKQDPFLIVYDNINFAKRKYDQRVSNFDDFENGTTATMIIGKSLGSIHQIRDSYLKLRSDDFFLTAAETAHFARVTQVHIIQELWKKDGYTCCSAPSVALNLLEEGITRTHPLPIMKIDEATLEGNRMVIETVIEEALGLEAEWFTAGKMVVVAGDLATVKRLRSLKEQRGDELSPYH</sequence>
<dbReference type="EMBL" id="JAAAUY010002053">
    <property type="protein sequence ID" value="KAF9315753.1"/>
    <property type="molecule type" value="Genomic_DNA"/>
</dbReference>
<feature type="non-terminal residue" evidence="2">
    <location>
        <position position="1"/>
    </location>
</feature>
<dbReference type="Pfam" id="PF20231">
    <property type="entry name" value="DUF6589"/>
    <property type="match status" value="1"/>
</dbReference>
<dbReference type="Proteomes" id="UP000696485">
    <property type="component" value="Unassembled WGS sequence"/>
</dbReference>
<evidence type="ECO:0000313" key="3">
    <source>
        <dbReference type="Proteomes" id="UP000696485"/>
    </source>
</evidence>